<evidence type="ECO:0000256" key="2">
    <source>
        <dbReference type="ARBA" id="ARBA00022737"/>
    </source>
</evidence>
<dbReference type="Proteomes" id="UP000053237">
    <property type="component" value="Unassembled WGS sequence"/>
</dbReference>
<evidence type="ECO:0000259" key="7">
    <source>
        <dbReference type="Pfam" id="PF08232"/>
    </source>
</evidence>
<sequence length="568" mass="62654">MESVDSALRFLQKQFSGFENEAIQWSIERRCLEDKVKELENEKVEQEDRFKDALLRIKMLEFALRQERGRYLVSPAPVTSVSNVYARRTASTSNSNGPSNSGNGHFRKTPSGAEIFRRVSSGTERAQETVQYTTHSDPPSSESKMESQVYRLDGNLNAKNKSLETEISREISRPKRNSRVNISGNSVTTDESSANKPFSIPQAAKSNQCTHKLKVKLLGHLDAVRSLCFHPTEPIVVSGSEDCTVRLWNLAGMSNGPPAQRLSAELDSFITLRKHSDCVLAVSMISSENYPGAQPERLGAFATAGRDGSISLVEIPQLDTEKVEPYTYEEYQELKVYTEKKAHDDAIWHLHAHPLSNILFSAGADGVVRTWGINKEIALKSELRCTSNYDSQATGRNAVGALVPTSVHTILTDTKTCAVGYTSGAIGQFDFHGEQLIQLVMAPNIDRFEAREAQVNKVVSHPTMPLILAGHQDGRIRIYDLRAGECIGSVNAHLDAVSSVSIDAAGLAFTSIGHDGSFRVWSITDRLCVFEHMAHKSKYSEAAHDIAYHPSRNFIATAGADGVIKVFQ</sequence>
<dbReference type="PANTHER" id="PTHR15653">
    <property type="entry name" value="STRIATIN"/>
    <property type="match status" value="1"/>
</dbReference>
<feature type="repeat" description="WD" evidence="4">
    <location>
        <begin position="536"/>
        <end position="568"/>
    </location>
</feature>
<dbReference type="InterPro" id="IPR001680">
    <property type="entry name" value="WD40_rpt"/>
</dbReference>
<keyword evidence="1 4" id="KW-0853">WD repeat</keyword>
<evidence type="ECO:0000313" key="9">
    <source>
        <dbReference type="Proteomes" id="UP000053237"/>
    </source>
</evidence>
<feature type="repeat" description="WD" evidence="4">
    <location>
        <begin position="340"/>
        <end position="381"/>
    </location>
</feature>
<evidence type="ECO:0000256" key="3">
    <source>
        <dbReference type="ARBA" id="ARBA00023054"/>
    </source>
</evidence>
<feature type="compositionally biased region" description="Basic and acidic residues" evidence="6">
    <location>
        <begin position="161"/>
        <end position="173"/>
    </location>
</feature>
<feature type="compositionally biased region" description="Low complexity" evidence="6">
    <location>
        <begin position="93"/>
        <end position="104"/>
    </location>
</feature>
<dbReference type="Pfam" id="PF00400">
    <property type="entry name" value="WD40"/>
    <property type="match status" value="5"/>
</dbReference>
<feature type="region of interest" description="Disordered" evidence="6">
    <location>
        <begin position="87"/>
        <end position="195"/>
    </location>
</feature>
<dbReference type="STRING" id="65357.A0A024G7S7"/>
<dbReference type="InterPro" id="IPR013258">
    <property type="entry name" value="Striatin_N"/>
</dbReference>
<feature type="coiled-coil region" evidence="5">
    <location>
        <begin position="22"/>
        <end position="56"/>
    </location>
</feature>
<evidence type="ECO:0000256" key="6">
    <source>
        <dbReference type="SAM" id="MobiDB-lite"/>
    </source>
</evidence>
<proteinExistence type="predicted"/>
<dbReference type="PROSITE" id="PS00678">
    <property type="entry name" value="WD_REPEATS_1"/>
    <property type="match status" value="1"/>
</dbReference>
<dbReference type="InterPro" id="IPR036322">
    <property type="entry name" value="WD40_repeat_dom_sf"/>
</dbReference>
<dbReference type="InterPro" id="IPR015943">
    <property type="entry name" value="WD40/YVTN_repeat-like_dom_sf"/>
</dbReference>
<evidence type="ECO:0000256" key="1">
    <source>
        <dbReference type="ARBA" id="ARBA00022574"/>
    </source>
</evidence>
<dbReference type="OrthoDB" id="727118at2759"/>
<dbReference type="PROSITE" id="PS50294">
    <property type="entry name" value="WD_REPEATS_REGION"/>
    <property type="match status" value="3"/>
</dbReference>
<keyword evidence="3 5" id="KW-0175">Coiled coil</keyword>
<dbReference type="SUPFAM" id="SSF50978">
    <property type="entry name" value="WD40 repeat-like"/>
    <property type="match status" value="1"/>
</dbReference>
<evidence type="ECO:0000313" key="8">
    <source>
        <dbReference type="EMBL" id="CCI42615.1"/>
    </source>
</evidence>
<reference evidence="8 9" key="1">
    <citation type="submission" date="2012-05" db="EMBL/GenBank/DDBJ databases">
        <title>Recombination and specialization in a pathogen metapopulation.</title>
        <authorList>
            <person name="Gardiner A."/>
            <person name="Kemen E."/>
            <person name="Schultz-Larsen T."/>
            <person name="MacLean D."/>
            <person name="Van Oosterhout C."/>
            <person name="Jones J.D.G."/>
        </authorList>
    </citation>
    <scope>NUCLEOTIDE SEQUENCE [LARGE SCALE GENOMIC DNA]</scope>
    <source>
        <strain evidence="8 9">Ac Nc2</strain>
    </source>
</reference>
<feature type="repeat" description="WD" evidence="4">
    <location>
        <begin position="448"/>
        <end position="489"/>
    </location>
</feature>
<keyword evidence="2" id="KW-0677">Repeat</keyword>
<protein>
    <recommendedName>
        <fullName evidence="7">Striatin N-terminal domain-containing protein</fullName>
    </recommendedName>
</protein>
<feature type="repeat" description="WD" evidence="4">
    <location>
        <begin position="217"/>
        <end position="250"/>
    </location>
</feature>
<keyword evidence="9" id="KW-1185">Reference proteome</keyword>
<dbReference type="CDD" id="cd00200">
    <property type="entry name" value="WD40"/>
    <property type="match status" value="1"/>
</dbReference>
<accession>A0A024G7S7</accession>
<feature type="compositionally biased region" description="Polar residues" evidence="6">
    <location>
        <begin position="120"/>
        <end position="142"/>
    </location>
</feature>
<dbReference type="Gene3D" id="2.130.10.10">
    <property type="entry name" value="YVTN repeat-like/Quinoprotein amine dehydrogenase"/>
    <property type="match status" value="2"/>
</dbReference>
<feature type="compositionally biased region" description="Polar residues" evidence="6">
    <location>
        <begin position="179"/>
        <end position="195"/>
    </location>
</feature>
<dbReference type="EMBL" id="CAIX01000036">
    <property type="protein sequence ID" value="CCI42615.1"/>
    <property type="molecule type" value="Genomic_DNA"/>
</dbReference>
<dbReference type="Pfam" id="PF08232">
    <property type="entry name" value="Striatin"/>
    <property type="match status" value="1"/>
</dbReference>
<dbReference type="PROSITE" id="PS50082">
    <property type="entry name" value="WD_REPEATS_2"/>
    <property type="match status" value="5"/>
</dbReference>
<dbReference type="InParanoid" id="A0A024G7S7"/>
<feature type="domain" description="Striatin N-terminal" evidence="7">
    <location>
        <begin position="7"/>
        <end position="96"/>
    </location>
</feature>
<name>A0A024G7S7_9STRA</name>
<comment type="caution">
    <text evidence="8">The sequence shown here is derived from an EMBL/GenBank/DDBJ whole genome shotgun (WGS) entry which is preliminary data.</text>
</comment>
<dbReference type="AlphaFoldDB" id="A0A024G7S7"/>
<dbReference type="Gene3D" id="1.20.5.300">
    <property type="match status" value="1"/>
</dbReference>
<dbReference type="InterPro" id="IPR019775">
    <property type="entry name" value="WD40_repeat_CS"/>
</dbReference>
<organism evidence="8 9">
    <name type="scientific">Albugo candida</name>
    <dbReference type="NCBI Taxonomy" id="65357"/>
    <lineage>
        <taxon>Eukaryota</taxon>
        <taxon>Sar</taxon>
        <taxon>Stramenopiles</taxon>
        <taxon>Oomycota</taxon>
        <taxon>Peronosporomycetes</taxon>
        <taxon>Albuginales</taxon>
        <taxon>Albuginaceae</taxon>
        <taxon>Albugo</taxon>
    </lineage>
</organism>
<dbReference type="PANTHER" id="PTHR15653:SF0">
    <property type="entry name" value="CONNECTOR OF KINASE TO AP-1, ISOFORM E"/>
    <property type="match status" value="1"/>
</dbReference>
<gene>
    <name evidence="8" type="ORF">BN9_033990</name>
</gene>
<dbReference type="SMART" id="SM00320">
    <property type="entry name" value="WD40"/>
    <property type="match status" value="6"/>
</dbReference>
<dbReference type="InterPro" id="IPR051488">
    <property type="entry name" value="WD_repeat_striatin"/>
</dbReference>
<evidence type="ECO:0000256" key="5">
    <source>
        <dbReference type="SAM" id="Coils"/>
    </source>
</evidence>
<evidence type="ECO:0000256" key="4">
    <source>
        <dbReference type="PROSITE-ProRule" id="PRU00221"/>
    </source>
</evidence>
<feature type="repeat" description="WD" evidence="4">
    <location>
        <begin position="490"/>
        <end position="523"/>
    </location>
</feature>